<dbReference type="Proteomes" id="UP000503349">
    <property type="component" value="Chromosome 22"/>
</dbReference>
<evidence type="ECO:0000313" key="5">
    <source>
        <dbReference type="Proteomes" id="UP000503349"/>
    </source>
</evidence>
<proteinExistence type="predicted"/>
<accession>A0A6G1QTL0</accession>
<dbReference type="OrthoDB" id="418245at2759"/>
<evidence type="ECO:0000256" key="1">
    <source>
        <dbReference type="ARBA" id="ARBA00023157"/>
    </source>
</evidence>
<dbReference type="EMBL" id="CM015733">
    <property type="protein sequence ID" value="KAF3705416.1"/>
    <property type="molecule type" value="Genomic_DNA"/>
</dbReference>
<dbReference type="GO" id="GO:0030246">
    <property type="term" value="F:carbohydrate binding"/>
    <property type="evidence" value="ECO:0007669"/>
    <property type="project" value="UniProtKB-KW"/>
</dbReference>
<dbReference type="InterPro" id="IPR016186">
    <property type="entry name" value="C-type_lectin-like/link_sf"/>
</dbReference>
<dbReference type="Pfam" id="PF00059">
    <property type="entry name" value="Lectin_C"/>
    <property type="match status" value="1"/>
</dbReference>
<dbReference type="PANTHER" id="PTHR22803">
    <property type="entry name" value="MANNOSE, PHOSPHOLIPASE, LECTIN RECEPTOR RELATED"/>
    <property type="match status" value="1"/>
</dbReference>
<reference evidence="5" key="2">
    <citation type="submission" date="2019-02" db="EMBL/GenBank/DDBJ databases">
        <title>Opniocepnalus argus Var Kimnra genome.</title>
        <authorList>
            <person name="Zhou C."/>
            <person name="Xiao S."/>
        </authorList>
    </citation>
    <scope>NUCLEOTIDE SEQUENCE [LARGE SCALE GENOMIC DNA]</scope>
</reference>
<dbReference type="AlphaFoldDB" id="A0A6G1QTL0"/>
<keyword evidence="2" id="KW-0732">Signal</keyword>
<sequence length="183" mass="21640">MCSAIAILMMMTVMMMKISAQGIEEMCKNDPVVPCRKDLKDGPWYQLGDNRCMRAFFYTQHLNFENAEIACNKYNAAGFKGQLVSINNKKELDKVMCAMYKVHPGKPHYWIGLKRLDQMFPFQPPQRIWTDGHVYDFRNWAGGQPNNYLQRESCTEMNYWSWGLWNDEACWSERPYMCQVRLY</sequence>
<dbReference type="SMART" id="SM00034">
    <property type="entry name" value="CLECT"/>
    <property type="match status" value="1"/>
</dbReference>
<keyword evidence="4" id="KW-0430">Lectin</keyword>
<reference evidence="4 5" key="1">
    <citation type="submission" date="2019-02" db="EMBL/GenBank/DDBJ databases">
        <title>Opniocepnalus argus genome.</title>
        <authorList>
            <person name="Zhou C."/>
            <person name="Xiao S."/>
        </authorList>
    </citation>
    <scope>NUCLEOTIDE SEQUENCE [LARGE SCALE GENOMIC DNA]</scope>
    <source>
        <strain evidence="4">OARG1902GOOAL</strain>
        <tissue evidence="4">Muscle</tissue>
    </source>
</reference>
<evidence type="ECO:0000259" key="3">
    <source>
        <dbReference type="PROSITE" id="PS50041"/>
    </source>
</evidence>
<keyword evidence="1" id="KW-1015">Disulfide bond</keyword>
<dbReference type="PROSITE" id="PS00615">
    <property type="entry name" value="C_TYPE_LECTIN_1"/>
    <property type="match status" value="1"/>
</dbReference>
<dbReference type="PROSITE" id="PS50041">
    <property type="entry name" value="C_TYPE_LECTIN_2"/>
    <property type="match status" value="1"/>
</dbReference>
<dbReference type="CDD" id="cd00037">
    <property type="entry name" value="CLECT"/>
    <property type="match status" value="1"/>
</dbReference>
<dbReference type="InterPro" id="IPR001304">
    <property type="entry name" value="C-type_lectin-like"/>
</dbReference>
<feature type="chain" id="PRO_5026152420" evidence="2">
    <location>
        <begin position="21"/>
        <end position="183"/>
    </location>
</feature>
<protein>
    <submittedName>
        <fullName evidence="4">Galactose-specific lectin nattectin</fullName>
    </submittedName>
</protein>
<gene>
    <name evidence="4" type="ORF">EXN66_Car021107</name>
</gene>
<dbReference type="Gene3D" id="3.10.100.10">
    <property type="entry name" value="Mannose-Binding Protein A, subunit A"/>
    <property type="match status" value="1"/>
</dbReference>
<feature type="signal peptide" evidence="2">
    <location>
        <begin position="1"/>
        <end position="20"/>
    </location>
</feature>
<dbReference type="InterPro" id="IPR016187">
    <property type="entry name" value="CTDL_fold"/>
</dbReference>
<evidence type="ECO:0000313" key="4">
    <source>
        <dbReference type="EMBL" id="KAF3705416.1"/>
    </source>
</evidence>
<evidence type="ECO:0000256" key="2">
    <source>
        <dbReference type="SAM" id="SignalP"/>
    </source>
</evidence>
<feature type="domain" description="C-type lectin" evidence="3">
    <location>
        <begin position="48"/>
        <end position="179"/>
    </location>
</feature>
<dbReference type="InterPro" id="IPR018378">
    <property type="entry name" value="C-type_lectin_CS"/>
</dbReference>
<dbReference type="InterPro" id="IPR050111">
    <property type="entry name" value="C-type_lectin/snaclec_domain"/>
</dbReference>
<organism evidence="4 5">
    <name type="scientific">Channa argus</name>
    <name type="common">Northern snakehead</name>
    <name type="synonym">Ophicephalus argus</name>
    <dbReference type="NCBI Taxonomy" id="215402"/>
    <lineage>
        <taxon>Eukaryota</taxon>
        <taxon>Metazoa</taxon>
        <taxon>Chordata</taxon>
        <taxon>Craniata</taxon>
        <taxon>Vertebrata</taxon>
        <taxon>Euteleostomi</taxon>
        <taxon>Actinopterygii</taxon>
        <taxon>Neopterygii</taxon>
        <taxon>Teleostei</taxon>
        <taxon>Neoteleostei</taxon>
        <taxon>Acanthomorphata</taxon>
        <taxon>Anabantaria</taxon>
        <taxon>Anabantiformes</taxon>
        <taxon>Channoidei</taxon>
        <taxon>Channidae</taxon>
        <taxon>Channa</taxon>
    </lineage>
</organism>
<keyword evidence="5" id="KW-1185">Reference proteome</keyword>
<name>A0A6G1QTL0_CHAAH</name>
<dbReference type="SUPFAM" id="SSF56436">
    <property type="entry name" value="C-type lectin-like"/>
    <property type="match status" value="1"/>
</dbReference>